<proteinExistence type="evidence at transcript level"/>
<dbReference type="STRING" id="7719.ENSCINP00000008897"/>
<name>Q68A30_CIOIN</name>
<dbReference type="GeneTree" id="ENSGT00970000196516"/>
<dbReference type="GeneID" id="494415"/>
<dbReference type="OMA" id="TWPFNTE"/>
<dbReference type="HOGENOM" id="CLU_068137_1_0_1"/>
<protein>
    <submittedName>
        <fullName evidence="3">Mech2 protein</fullName>
    </submittedName>
    <submittedName>
        <fullName evidence="2">Uncharacterized protein Ci-Mech2</fullName>
    </submittedName>
</protein>
<dbReference type="InterPro" id="IPR038757">
    <property type="entry name" value="BRAP"/>
</dbReference>
<dbReference type="RefSeq" id="NP_001027824.1">
    <property type="nucleotide sequence ID" value="NM_001032652.1"/>
</dbReference>
<accession>A0A1W2VNI2</accession>
<keyword evidence="4" id="KW-1185">Reference proteome</keyword>
<feature type="transmembrane region" description="Helical" evidence="1">
    <location>
        <begin position="64"/>
        <end position="81"/>
    </location>
</feature>
<dbReference type="Ensembl" id="ENSCINT00000008897.3">
    <property type="protein sequence ID" value="ENSCINP00000008897.3"/>
    <property type="gene ID" value="ENSCING00000004298.3"/>
</dbReference>
<reference evidence="3" key="3">
    <citation type="journal article" date="2008" name="Genome Biol.">
        <title>Improved genome assembly and evidence-based global gene model set for the chordate Ciona intestinalis: new insight into intron and operon populations.</title>
        <authorList>
            <person name="Satou Y."/>
            <person name="Mineta K."/>
            <person name="Ogasawara M."/>
            <person name="Sasakura Y."/>
            <person name="Shoguchi E."/>
            <person name="Ueno K."/>
            <person name="Yamada L."/>
            <person name="Matsumoto J."/>
            <person name="Wasserscheid J."/>
            <person name="Dewar K."/>
            <person name="Wiley G.B."/>
            <person name="Macmil S.L."/>
            <person name="Roe B.A."/>
            <person name="Zeller R.W."/>
            <person name="Hastings K.E."/>
            <person name="Lemaire P."/>
            <person name="Lindquist E."/>
            <person name="Endo T."/>
            <person name="Hotta K."/>
            <person name="Inaba K."/>
        </authorList>
    </citation>
    <scope>NUCLEOTIDE SEQUENCE [LARGE SCALE GENOMIC DNA]</scope>
    <source>
        <strain evidence="3">wild type</strain>
    </source>
</reference>
<gene>
    <name evidence="2" type="primary">Ci-Mech2</name>
    <name evidence="3" type="synonym">mech2</name>
</gene>
<dbReference type="KEGG" id="cin:494415"/>
<keyword evidence="1" id="KW-0472">Membrane</keyword>
<dbReference type="PANTHER" id="PTHR35259:SF2">
    <property type="match status" value="1"/>
</dbReference>
<dbReference type="EMBL" id="AB178234">
    <property type="protein sequence ID" value="BAD38619.1"/>
    <property type="molecule type" value="mRNA"/>
</dbReference>
<dbReference type="OrthoDB" id="10059103at2759"/>
<reference evidence="4" key="1">
    <citation type="journal article" date="2002" name="Science">
        <title>The draft genome of Ciona intestinalis: insights into chordate and vertebrate origins.</title>
        <authorList>
            <person name="Dehal P."/>
            <person name="Satou Y."/>
            <person name="Campbell R.K."/>
            <person name="Chapman J."/>
            <person name="Degnan B."/>
            <person name="De Tomaso A."/>
            <person name="Davidson B."/>
            <person name="Di Gregorio A."/>
            <person name="Gelpke M."/>
            <person name="Goodstein D.M."/>
            <person name="Harafuji N."/>
            <person name="Hastings K.E."/>
            <person name="Ho I."/>
            <person name="Hotta K."/>
            <person name="Huang W."/>
            <person name="Kawashima T."/>
            <person name="Lemaire P."/>
            <person name="Martinez D."/>
            <person name="Meinertzhagen I.A."/>
            <person name="Necula S."/>
            <person name="Nonaka M."/>
            <person name="Putnam N."/>
            <person name="Rash S."/>
            <person name="Saiga H."/>
            <person name="Satake M."/>
            <person name="Terry A."/>
            <person name="Yamada L."/>
            <person name="Wang H.G."/>
            <person name="Awazu S."/>
            <person name="Azumi K."/>
            <person name="Boore J."/>
            <person name="Branno M."/>
            <person name="Chin-Bow S."/>
            <person name="DeSantis R."/>
            <person name="Doyle S."/>
            <person name="Francino P."/>
            <person name="Keys D.N."/>
            <person name="Haga S."/>
            <person name="Hayashi H."/>
            <person name="Hino K."/>
            <person name="Imai K.S."/>
            <person name="Inaba K."/>
            <person name="Kano S."/>
            <person name="Kobayashi K."/>
            <person name="Kobayashi M."/>
            <person name="Lee B.I."/>
            <person name="Makabe K.W."/>
            <person name="Manohar C."/>
            <person name="Matassi G."/>
            <person name="Medina M."/>
            <person name="Mochizuki Y."/>
            <person name="Mount S."/>
            <person name="Morishita T."/>
            <person name="Miura S."/>
            <person name="Nakayama A."/>
            <person name="Nishizaka S."/>
            <person name="Nomoto H."/>
            <person name="Ohta F."/>
            <person name="Oishi K."/>
            <person name="Rigoutsos I."/>
            <person name="Sano M."/>
            <person name="Sasaki A."/>
            <person name="Sasakura Y."/>
            <person name="Shoguchi E."/>
            <person name="Shin-i T."/>
            <person name="Spagnuolo A."/>
            <person name="Stainier D."/>
            <person name="Suzuki M.M."/>
            <person name="Tassy O."/>
            <person name="Takatori N."/>
            <person name="Tokuoka M."/>
            <person name="Yagi K."/>
            <person name="Yoshizaki F."/>
            <person name="Wada S."/>
            <person name="Zhang C."/>
            <person name="Hyatt P.D."/>
            <person name="Larimer F."/>
            <person name="Detter C."/>
            <person name="Doggett N."/>
            <person name="Glavina T."/>
            <person name="Hawkins T."/>
            <person name="Richardson P."/>
            <person name="Lucas S."/>
            <person name="Kohara Y."/>
            <person name="Levine M."/>
            <person name="Satoh N."/>
            <person name="Rokhsar D.S."/>
        </authorList>
    </citation>
    <scope>NUCLEOTIDE SEQUENCE [LARGE SCALE GENOMIC DNA]</scope>
</reference>
<dbReference type="PANTHER" id="PTHR35259">
    <property type="entry name" value="BOMBESIN RECEPTOR-ACTIVATED PROTEIN C6ORF89"/>
    <property type="match status" value="1"/>
</dbReference>
<dbReference type="Proteomes" id="UP000008144">
    <property type="component" value="Chromosome 1"/>
</dbReference>
<organism evidence="2">
    <name type="scientific">Ciona intestinalis</name>
    <name type="common">Transparent sea squirt</name>
    <name type="synonym">Ascidia intestinalis</name>
    <dbReference type="NCBI Taxonomy" id="7719"/>
    <lineage>
        <taxon>Eukaryota</taxon>
        <taxon>Metazoa</taxon>
        <taxon>Chordata</taxon>
        <taxon>Tunicata</taxon>
        <taxon>Ascidiacea</taxon>
        <taxon>Phlebobranchia</taxon>
        <taxon>Cionidae</taxon>
        <taxon>Ciona</taxon>
    </lineage>
</organism>
<dbReference type="CTD" id="494415"/>
<reference evidence="3" key="4">
    <citation type="submission" date="2025-05" db="UniProtKB">
        <authorList>
            <consortium name="Ensembl"/>
        </authorList>
    </citation>
    <scope>IDENTIFICATION</scope>
</reference>
<evidence type="ECO:0000313" key="2">
    <source>
        <dbReference type="EMBL" id="BAD38619.1"/>
    </source>
</evidence>
<dbReference type="AlphaFoldDB" id="Q68A30"/>
<evidence type="ECO:0000313" key="3">
    <source>
        <dbReference type="Ensembl" id="ENSCINP00000008897.3"/>
    </source>
</evidence>
<keyword evidence="1" id="KW-0812">Transmembrane</keyword>
<sequence>MSMDAITGAKSAPLEEKLKVLDKEIRKLYKACKEAGYEPDKIRETALPVLHAARRGCWKTRAKRTLCFIGFCCVFVGMFYWEPSYYALRVVSKKFMVMILPYYDWTWPFNTECAIANPYYVPPDLGLKEEDCEACVNITSLNATFKVTSEEIADKIYGYEPVIVGDAMNDWRSITQNLTFNQFIDLHLKSKNLMDKEKTCYPRVSQGLEFKNLTVPMLIEWIDKDNKEEKKSNFTASWMTCHMDTFKEMHHYYFKPYFLPPMCEPVQYKSYLYIGRKNENKAKALMVRDRMGEQGYWVAQIYGVMEFLLQPTKVCQKACKNIRFNLTRGEILNVPTDMYAAAFRPVSEEAVALGVGYYYS</sequence>
<dbReference type="EMBL" id="EAAA01000250">
    <property type="status" value="NOT_ANNOTATED_CDS"/>
    <property type="molecule type" value="Genomic_DNA"/>
</dbReference>
<evidence type="ECO:0000313" key="4">
    <source>
        <dbReference type="Proteomes" id="UP000008144"/>
    </source>
</evidence>
<accession>Q68A30</accession>
<evidence type="ECO:0000256" key="1">
    <source>
        <dbReference type="SAM" id="Phobius"/>
    </source>
</evidence>
<reference evidence="2" key="2">
    <citation type="journal article" date="2004" name="Dev. Biol.">
        <title>Three distinct lineages of mesenchymal cells in Ciona intestinalis embryos demonstrated by specific gene expression.</title>
        <authorList>
            <person name="Tokuoka M."/>
            <person name="Imai K.S."/>
            <person name="Satou Y."/>
            <person name="Satoh N."/>
        </authorList>
    </citation>
    <scope>NUCLEOTIDE SEQUENCE</scope>
</reference>
<keyword evidence="1" id="KW-1133">Transmembrane helix</keyword>